<feature type="domain" description="Chorein N-terminal" evidence="5">
    <location>
        <begin position="1"/>
        <end position="377"/>
    </location>
</feature>
<evidence type="ECO:0008006" key="9">
    <source>
        <dbReference type="Google" id="ProtNLM"/>
    </source>
</evidence>
<keyword evidence="4" id="KW-1133">Transmembrane helix</keyword>
<evidence type="ECO:0000256" key="3">
    <source>
        <dbReference type="ARBA" id="ARBA00023055"/>
    </source>
</evidence>
<dbReference type="Pfam" id="PF12624">
    <property type="entry name" value="VPS13_N"/>
    <property type="match status" value="1"/>
</dbReference>
<evidence type="ECO:0000259" key="6">
    <source>
        <dbReference type="Pfam" id="PF25036"/>
    </source>
</evidence>
<accession>A0A238C2Y5</accession>
<dbReference type="GO" id="GO:0006869">
    <property type="term" value="P:lipid transport"/>
    <property type="evidence" value="ECO:0007669"/>
    <property type="project" value="UniProtKB-KW"/>
</dbReference>
<dbReference type="InterPro" id="IPR026854">
    <property type="entry name" value="VPS13_N"/>
</dbReference>
<dbReference type="PANTHER" id="PTHR16166:SF141">
    <property type="entry name" value="INTERMEMBRANE LIPID TRANSFER PROTEIN VPS13D"/>
    <property type="match status" value="1"/>
</dbReference>
<evidence type="ECO:0000313" key="7">
    <source>
        <dbReference type="EMBL" id="OZC11827.1"/>
    </source>
</evidence>
<protein>
    <recommendedName>
        <fullName evidence="9">Ricin B-type lectin domain-containing protein</fullName>
    </recommendedName>
</protein>
<feature type="transmembrane region" description="Helical" evidence="4">
    <location>
        <begin position="2179"/>
        <end position="2203"/>
    </location>
</feature>
<feature type="domain" description="Vacuolar protein sorting-associated protein 13 VPS13 adaptor binding" evidence="6">
    <location>
        <begin position="1892"/>
        <end position="2467"/>
    </location>
</feature>
<sequence>MLENLVAWVLNNYVGEYLENLNTDQLSIALLQGQVELENVPLKKSALCKFDVPLKIKSGLLGKLTLSVPLTRLRSEPWLIKMSDLLILLEPSTSVRYDIENVEIYEQARKEQQLEDLEKYHKRQLLNYWGLPGDSTSEQSWWGASLVSTIVNNIQLILTNVHIRYEDDMTLPNNTPFACGVRIHNVSMQTTDSHWKIGYMQPQDGVNMFKKLEIEGLSVYWNCGQQITEEINNYMDLQYMMAPEINKDNMCILQPFSAHLYMERNTNKFPLKTYPYIPRFKFNLCPEKVVIELTKRQLLEMGSLGKEWARFDRSRQHRKWRPLVTVGENAKEWWNFAYNRVQDQERQRKTRCTWSFAYNRARQLNSYCRAYRRRLLSYLDTAAVSVNGQSNKFNERNETSRLGSVSGQNLDMKLTEEMGTATSPLNSSFTASLKKTANSEDLILMKQIERDTNYTYHELQLFRETVYRRILAEKEARRSSIENLLQSDDENFENINFPVLPHHLDTERTTSSNHSHSEETTKNFGGGLYSWLSSWLYGPQKEEEKSEKNDRDKLVEDEILDVLNESKDDSTVLHRDTLLSEIKLKLERMTIRFIDDFENQKDGSTRVLAMDLWQLTSCVHLSPRRHSTAMSLTVADLSLQRLCTYPADDISIENTQNDETNKQERESLMFGFAKEMTQILFAIGKAGKSNSSNTSDNAKKSDLNNALFRLVYHRRAPKMVVTHTLDVRCSELSVLYNEGAFDDLATFFSDRSTMKQDEKCDLMLMDVITVIDFAIQCPQLKVELRSKRGNLLDQKTKSTTSTPFALADVKHLVVGISNKEQFVTMIEIEFGSLEVEDLFESTTDSLLCIRSQAFTKKKQMSASCPSLIVDDSVDDLRFVSASSQRRTRGLSLNSYPAAMGTNRNERSKSSQESASLKWYDIGIKNIAVAGASLFTLLLIDKEHPSFESIYKKVSCLVNVNIPKVEMCMNRRSYTLLLDFFGLLEPKMDFHEDCIEILAHPSAANTNIAVKNLEPYNMKVNINAGLVQILMNYPTNKCHLGVIRGEEVFITAQKRMNDDEIPLEISLSLGNCSLLDNTPFYSELYNERISLRTLSNKNEMVGGTFYSDDENQRHMLSSRATLDITKCLCANSSAIRGYDMSITLRIPSTMSIAYIHTNRYLNALFDFWQQFIELQNIVLQNDVSFTNIRAMEYQMNNDMRSRTQLICEIECPCTIVLPLNQLSNQVILSEIAHIRISNRFQLASLISKFQDFEIGNIFDDDDHDCWIDWISVICTGTSVFEGIRIPNNKAVIREVPVPDIVITTSLANLNIKLTTDFYRLLRGFLSMNLGEPLVPSSETIPIEILQRPAELYEVIGASSKYASFSFRMILTNVEFNCFMQCENPSQGFVSFAGVKLNSSRILFDVYIDNQSELDLICESTELIDTRFIDVEFDKRPNVFYSVLFPLSKEDSKRNKLMSEAHIIFKCDEAPVITLVLLNARVLLLLDWLNDVKNFILLHSDFIPPVEDVYRGIAHTMKSGIIERDRQIRESVVQTFSLKITLKECDLILLEKPDSLHSLALVAHTTAVLNMNDAHELLNVNLEIQRVNVDWFMMASESESRCQLTNDFAITLSLSVESDADVEGQLPRLGLSSVIPIKHQLIAIFFKAEITDMVARVSYRDLQMVRNVLTSSLKRLNKSYKKSVIPKCNPQFGKNEGALINVVRAIIKGSQISFWLMDDHQGRVFPLIRCKFRKFYLNRYLEKIDGYFTFVADYFNQNIFGWEPLIEDWDLKQLTVVTKNNTIFMDLFADEHSTFNINITQAFLRQAMRFNLQLFEIKHALDEDFRGPCVRSRSDHLPYILHNETGSSLRFTTAVDEVVEARSVQRKSTAKWYQTAPNASTTFEFPTKRLTVAENSEEIHQLIIRVDGWDEISPVNVDAVGTYFRLARCSTSRAANNNFGINVRLVIVVTMDKNGQKVVTIRSALTIINHLLDPILLILTCGDSKVPETSIIRVDPKKTMHVPLKFASASMAIKPDGWNCSKAHEVKWQEAKTAGERINRLLKFDMFEDCYWICLSIKREHYPEYEMLSGHTISFSSPLSVLNLLPVDAEFLIVSRKYAVSASKQIQITSVNIFSIFNLYSLIYIVDFHIVNITESISFEVATDRFVSVREVTVTKSSLMQQAGNVDRLHLRMKDSKKRYLDMYCSLSIGSGGAVLLALWVPYWIVNKSGIPLIIKQEATNDVAAGQMEEHESAKDRNPLMFSFANDNCPKQCIVRIGQNYAGNQNYKPLFGPKFPLTVGLHSMKLRLVHDQHPTQIYNIGVEVRQGTGRYKDTQVVMLTPRYVLNNQTSFGLSLSHIDHIDQPSQYVRVASKCNLIWNENFEDNRMICVKRDDVKYWSCPFRIDLISSFHVTMRDVDETPQFLRVEVILNSAIFYVTFTDVRHYPPPIQLENLSDVPVLYQQKIERSQSSHLRTICKARSTVDYAWDDHYAEKLLILQVFENKSNFYDPQKPGMGPPLVKPEDGFTDELELALEVLHKGKVILNKLNPSDSSRNQLWRFAQDGCLENIGMNNRAKMGERYVLDVLDNGGFVLMMLKRNSARDRFQKWQFTSKKQLRCMVEGMFVEARKTEVVLAIPNKKSKLNKKGIPLEQIWELQSQLPGSGILDVECFHRGPTLVVRITDREKPYQAHAVHHSGELFHLQSPSGACETNFNSVWNFEVNVSMRNGIGLSFINGLHEELIYARFQGIVLHVNRQGSTYQITGSVEVIQADNQLLMTDRWQVLFCQQDITSAESGPLESYISIPALKLEMNCTPLEHYDIFDVQAEAAESMKPTALLQPPNTELDKLDRMQARRCYFGTFDLEIGSVVLSVVTVGTSGLSPELRKLKQQFNLKLVSFENAVISLPPFRQFRYFETFPFLIETLSKFYLELKNQTFNIIVTMDAFGNPLGLASDLKESFEGLLFEGNLGGFVSGLGYCFTNSISKVASSMATGVGALTFDEKHEMMRRRMLRCQPQTDSNTALAHLYCGVKGLGVGVLGGLTAILTNTYNESRKGGLTGAVRGITTGAVDTVTKPVQGIFDLVEGTASAVKEIVGGPSTRKSHFPPHRVRLPRVTMNLQSLLPCYSEALAYAQLELLRINGFATNEVLFDVEMLLDQTTIKNRVKQYALICSEQCYIVRQIDLEPSNVVQRIPYKQLKLIQAVPISEKNIFFGAIGNSFARVTSKFYPKIDIRGEGRLLCDKKSYYFILMRLLNTFFKKGSKEGYGRTTFIVSLVFAVFSTVFMVWTEQEQKKRRQAGVKEYMRKLQQ</sequence>
<keyword evidence="8" id="KW-1185">Reference proteome</keyword>
<dbReference type="InterPro" id="IPR035992">
    <property type="entry name" value="Ricin_B-like_lectins"/>
</dbReference>
<organism evidence="7 8">
    <name type="scientific">Onchocerca flexuosa</name>
    <dbReference type="NCBI Taxonomy" id="387005"/>
    <lineage>
        <taxon>Eukaryota</taxon>
        <taxon>Metazoa</taxon>
        <taxon>Ecdysozoa</taxon>
        <taxon>Nematoda</taxon>
        <taxon>Chromadorea</taxon>
        <taxon>Rhabditida</taxon>
        <taxon>Spirurina</taxon>
        <taxon>Spiruromorpha</taxon>
        <taxon>Filarioidea</taxon>
        <taxon>Onchocercidae</taxon>
        <taxon>Onchocerca</taxon>
    </lineage>
</organism>
<dbReference type="GO" id="GO:0045053">
    <property type="term" value="P:protein retention in Golgi apparatus"/>
    <property type="evidence" value="ECO:0007669"/>
    <property type="project" value="TreeGrafter"/>
</dbReference>
<dbReference type="PANTHER" id="PTHR16166">
    <property type="entry name" value="VACUOLAR PROTEIN SORTING-ASSOCIATED PROTEIN VPS13"/>
    <property type="match status" value="1"/>
</dbReference>
<dbReference type="OrthoDB" id="272810at2759"/>
<feature type="transmembrane region" description="Helical" evidence="4">
    <location>
        <begin position="3242"/>
        <end position="3264"/>
    </location>
</feature>
<keyword evidence="4" id="KW-0472">Membrane</keyword>
<evidence type="ECO:0000256" key="4">
    <source>
        <dbReference type="SAM" id="Phobius"/>
    </source>
</evidence>
<keyword evidence="2" id="KW-0813">Transport</keyword>
<reference evidence="7 8" key="1">
    <citation type="submission" date="2015-12" db="EMBL/GenBank/DDBJ databases">
        <title>Draft genome of the nematode, Onchocerca flexuosa.</title>
        <authorList>
            <person name="Mitreva M."/>
        </authorList>
    </citation>
    <scope>NUCLEOTIDE SEQUENCE [LARGE SCALE GENOMIC DNA]</scope>
    <source>
        <strain evidence="7">Red Deer</strain>
    </source>
</reference>
<comment type="similarity">
    <text evidence="1">Belongs to the VPS13 family.</text>
</comment>
<keyword evidence="4" id="KW-0812">Transmembrane</keyword>
<dbReference type="EMBL" id="KZ269979">
    <property type="protein sequence ID" value="OZC11827.1"/>
    <property type="molecule type" value="Genomic_DNA"/>
</dbReference>
<keyword evidence="3" id="KW-0445">Lipid transport</keyword>
<dbReference type="Proteomes" id="UP000242913">
    <property type="component" value="Unassembled WGS sequence"/>
</dbReference>
<dbReference type="Pfam" id="PF25036">
    <property type="entry name" value="VPS13_VAB"/>
    <property type="match status" value="1"/>
</dbReference>
<dbReference type="SUPFAM" id="SSF50370">
    <property type="entry name" value="Ricin B-like lectins"/>
    <property type="match status" value="1"/>
</dbReference>
<dbReference type="GO" id="GO:0007005">
    <property type="term" value="P:mitochondrion organization"/>
    <property type="evidence" value="ECO:0007669"/>
    <property type="project" value="TreeGrafter"/>
</dbReference>
<dbReference type="InterPro" id="IPR026847">
    <property type="entry name" value="VPS13"/>
</dbReference>
<dbReference type="InterPro" id="IPR009543">
    <property type="entry name" value="VPS13_VAB"/>
</dbReference>
<gene>
    <name evidence="7" type="ORF">X798_01008</name>
</gene>
<evidence type="ECO:0000256" key="2">
    <source>
        <dbReference type="ARBA" id="ARBA00022448"/>
    </source>
</evidence>
<proteinExistence type="inferred from homology"/>
<dbReference type="GO" id="GO:0006623">
    <property type="term" value="P:protein targeting to vacuole"/>
    <property type="evidence" value="ECO:0007669"/>
    <property type="project" value="TreeGrafter"/>
</dbReference>
<evidence type="ECO:0000259" key="5">
    <source>
        <dbReference type="Pfam" id="PF12624"/>
    </source>
</evidence>
<feature type="transmembrane region" description="Helical" evidence="4">
    <location>
        <begin position="2104"/>
        <end position="2124"/>
    </location>
</feature>
<name>A0A238C2Y5_9BILA</name>
<evidence type="ECO:0000256" key="1">
    <source>
        <dbReference type="ARBA" id="ARBA00006545"/>
    </source>
</evidence>
<evidence type="ECO:0000313" key="8">
    <source>
        <dbReference type="Proteomes" id="UP000242913"/>
    </source>
</evidence>